<keyword evidence="1" id="KW-0472">Membrane</keyword>
<evidence type="ECO:0000313" key="2">
    <source>
        <dbReference type="EMBL" id="KEH32511.1"/>
    </source>
</evidence>
<reference evidence="2 4" key="1">
    <citation type="journal article" date="2011" name="Nature">
        <title>The Medicago genome provides insight into the evolution of rhizobial symbioses.</title>
        <authorList>
            <person name="Young N.D."/>
            <person name="Debelle F."/>
            <person name="Oldroyd G.E."/>
            <person name="Geurts R."/>
            <person name="Cannon S.B."/>
            <person name="Udvardi M.K."/>
            <person name="Benedito V.A."/>
            <person name="Mayer K.F."/>
            <person name="Gouzy J."/>
            <person name="Schoof H."/>
            <person name="Van de Peer Y."/>
            <person name="Proost S."/>
            <person name="Cook D.R."/>
            <person name="Meyers B.C."/>
            <person name="Spannagl M."/>
            <person name="Cheung F."/>
            <person name="De Mita S."/>
            <person name="Krishnakumar V."/>
            <person name="Gundlach H."/>
            <person name="Zhou S."/>
            <person name="Mudge J."/>
            <person name="Bharti A.K."/>
            <person name="Murray J.D."/>
            <person name="Naoumkina M.A."/>
            <person name="Rosen B."/>
            <person name="Silverstein K.A."/>
            <person name="Tang H."/>
            <person name="Rombauts S."/>
            <person name="Zhao P.X."/>
            <person name="Zhou P."/>
            <person name="Barbe V."/>
            <person name="Bardou P."/>
            <person name="Bechner M."/>
            <person name="Bellec A."/>
            <person name="Berger A."/>
            <person name="Berges H."/>
            <person name="Bidwell S."/>
            <person name="Bisseling T."/>
            <person name="Choisne N."/>
            <person name="Couloux A."/>
            <person name="Denny R."/>
            <person name="Deshpande S."/>
            <person name="Dai X."/>
            <person name="Doyle J.J."/>
            <person name="Dudez A.M."/>
            <person name="Farmer A.D."/>
            <person name="Fouteau S."/>
            <person name="Franken C."/>
            <person name="Gibelin C."/>
            <person name="Gish J."/>
            <person name="Goldstein S."/>
            <person name="Gonzalez A.J."/>
            <person name="Green P.J."/>
            <person name="Hallab A."/>
            <person name="Hartog M."/>
            <person name="Hua A."/>
            <person name="Humphray S.J."/>
            <person name="Jeong D.H."/>
            <person name="Jing Y."/>
            <person name="Jocker A."/>
            <person name="Kenton S.M."/>
            <person name="Kim D.J."/>
            <person name="Klee K."/>
            <person name="Lai H."/>
            <person name="Lang C."/>
            <person name="Lin S."/>
            <person name="Macmil S.L."/>
            <person name="Magdelenat G."/>
            <person name="Matthews L."/>
            <person name="McCorrison J."/>
            <person name="Monaghan E.L."/>
            <person name="Mun J.H."/>
            <person name="Najar F.Z."/>
            <person name="Nicholson C."/>
            <person name="Noirot C."/>
            <person name="O'Bleness M."/>
            <person name="Paule C.R."/>
            <person name="Poulain J."/>
            <person name="Prion F."/>
            <person name="Qin B."/>
            <person name="Qu C."/>
            <person name="Retzel E.F."/>
            <person name="Riddle C."/>
            <person name="Sallet E."/>
            <person name="Samain S."/>
            <person name="Samson N."/>
            <person name="Sanders I."/>
            <person name="Saurat O."/>
            <person name="Scarpelli C."/>
            <person name="Schiex T."/>
            <person name="Segurens B."/>
            <person name="Severin A.J."/>
            <person name="Sherrier D.J."/>
            <person name="Shi R."/>
            <person name="Sims S."/>
            <person name="Singer S.R."/>
            <person name="Sinharoy S."/>
            <person name="Sterck L."/>
            <person name="Viollet A."/>
            <person name="Wang B.B."/>
            <person name="Wang K."/>
            <person name="Wang M."/>
            <person name="Wang X."/>
            <person name="Warfsmann J."/>
            <person name="Weissenbach J."/>
            <person name="White D.D."/>
            <person name="White J.D."/>
            <person name="Wiley G.B."/>
            <person name="Wincker P."/>
            <person name="Xing Y."/>
            <person name="Yang L."/>
            <person name="Yao Z."/>
            <person name="Ying F."/>
            <person name="Zhai J."/>
            <person name="Zhou L."/>
            <person name="Zuber A."/>
            <person name="Denarie J."/>
            <person name="Dixon R.A."/>
            <person name="May G.D."/>
            <person name="Schwartz D.C."/>
            <person name="Rogers J."/>
            <person name="Quetier F."/>
            <person name="Town C.D."/>
            <person name="Roe B.A."/>
        </authorList>
    </citation>
    <scope>NUCLEOTIDE SEQUENCE [LARGE SCALE GENOMIC DNA]</scope>
    <source>
        <strain evidence="2">A17</strain>
        <strain evidence="3 4">cv. Jemalong A17</strain>
    </source>
</reference>
<dbReference type="HOGENOM" id="CLU_2907476_0_0_1"/>
<dbReference type="AlphaFoldDB" id="A0A072UT42"/>
<keyword evidence="1" id="KW-1133">Transmembrane helix</keyword>
<evidence type="ECO:0000256" key="1">
    <source>
        <dbReference type="SAM" id="Phobius"/>
    </source>
</evidence>
<organism evidence="2 4">
    <name type="scientific">Medicago truncatula</name>
    <name type="common">Barrel medic</name>
    <name type="synonym">Medicago tribuloides</name>
    <dbReference type="NCBI Taxonomy" id="3880"/>
    <lineage>
        <taxon>Eukaryota</taxon>
        <taxon>Viridiplantae</taxon>
        <taxon>Streptophyta</taxon>
        <taxon>Embryophyta</taxon>
        <taxon>Tracheophyta</taxon>
        <taxon>Spermatophyta</taxon>
        <taxon>Magnoliopsida</taxon>
        <taxon>eudicotyledons</taxon>
        <taxon>Gunneridae</taxon>
        <taxon>Pentapetalae</taxon>
        <taxon>rosids</taxon>
        <taxon>fabids</taxon>
        <taxon>Fabales</taxon>
        <taxon>Fabaceae</taxon>
        <taxon>Papilionoideae</taxon>
        <taxon>50 kb inversion clade</taxon>
        <taxon>NPAAA clade</taxon>
        <taxon>Hologalegina</taxon>
        <taxon>IRL clade</taxon>
        <taxon>Trifolieae</taxon>
        <taxon>Medicago</taxon>
    </lineage>
</organism>
<keyword evidence="4" id="KW-1185">Reference proteome</keyword>
<evidence type="ECO:0000313" key="3">
    <source>
        <dbReference type="EnsemblPlants" id="KEH32511"/>
    </source>
</evidence>
<name>A0A072UT42_MEDTR</name>
<accession>A0A072UT42</accession>
<reference evidence="2 4" key="2">
    <citation type="journal article" date="2014" name="BMC Genomics">
        <title>An improved genome release (version Mt4.0) for the model legume Medicago truncatula.</title>
        <authorList>
            <person name="Tang H."/>
            <person name="Krishnakumar V."/>
            <person name="Bidwell S."/>
            <person name="Rosen B."/>
            <person name="Chan A."/>
            <person name="Zhou S."/>
            <person name="Gentzbittel L."/>
            <person name="Childs K.L."/>
            <person name="Yandell M."/>
            <person name="Gundlach H."/>
            <person name="Mayer K.F."/>
            <person name="Schwartz D.C."/>
            <person name="Town C.D."/>
        </authorList>
    </citation>
    <scope>GENOME REANNOTATION</scope>
    <source>
        <strain evidence="2">A17</strain>
        <strain evidence="3 4">cv. Jemalong A17</strain>
    </source>
</reference>
<keyword evidence="1 2" id="KW-0812">Transmembrane</keyword>
<dbReference type="EnsemblPlants" id="KEH32511">
    <property type="protein sequence ID" value="KEH32511"/>
    <property type="gene ID" value="MTR_4g126130"/>
</dbReference>
<reference evidence="3" key="3">
    <citation type="submission" date="2015-04" db="UniProtKB">
        <authorList>
            <consortium name="EnsemblPlants"/>
        </authorList>
    </citation>
    <scope>IDENTIFICATION</scope>
    <source>
        <strain evidence="3">cv. Jemalong A17</strain>
    </source>
</reference>
<protein>
    <submittedName>
        <fullName evidence="2">Transmembrane protein, putative</fullName>
    </submittedName>
</protein>
<gene>
    <name evidence="2" type="ordered locus">MTR_4g126130</name>
</gene>
<dbReference type="Proteomes" id="UP000002051">
    <property type="component" value="Chromosome 4"/>
</dbReference>
<feature type="transmembrane region" description="Helical" evidence="1">
    <location>
        <begin position="23"/>
        <end position="44"/>
    </location>
</feature>
<dbReference type="EMBL" id="CM001220">
    <property type="protein sequence ID" value="KEH32511.1"/>
    <property type="molecule type" value="Genomic_DNA"/>
</dbReference>
<sequence>MTPAMEATITVSLLTDLRSSDGIIIGMGQVFLLGSLNSTFLFIFSVTHNAQPLQAIAIKWQN</sequence>
<evidence type="ECO:0000313" key="4">
    <source>
        <dbReference type="Proteomes" id="UP000002051"/>
    </source>
</evidence>
<proteinExistence type="predicted"/>